<evidence type="ECO:0000313" key="4">
    <source>
        <dbReference type="Proteomes" id="UP000068067"/>
    </source>
</evidence>
<reference evidence="3 4" key="1">
    <citation type="submission" date="2014-08" db="EMBL/GenBank/DDBJ databases">
        <title>Complete genome sequence of Corynebacterium deserti GIMN1.010 (=DSM 45689), isolated from desert sand in western China.</title>
        <authorList>
            <person name="Ruckert C."/>
            <person name="Albersmeier A."/>
            <person name="Kalinowski J."/>
        </authorList>
    </citation>
    <scope>NUCLEOTIDE SEQUENCE [LARGE SCALE GENOMIC DNA]</scope>
    <source>
        <strain evidence="3 4">GIMN1.010</strain>
    </source>
</reference>
<dbReference type="PATRIC" id="fig|931089.4.peg.752"/>
<protein>
    <recommendedName>
        <fullName evidence="2">Activator of Hsp90 ATPase homologue 1/2-like C-terminal domain-containing protein</fullName>
    </recommendedName>
</protein>
<dbReference type="OrthoDB" id="9803476at2"/>
<dbReference type="RefSeq" id="WP_053544306.1">
    <property type="nucleotide sequence ID" value="NZ_CP009220.1"/>
</dbReference>
<dbReference type="Pfam" id="PF08327">
    <property type="entry name" value="AHSA1"/>
    <property type="match status" value="1"/>
</dbReference>
<dbReference type="SUPFAM" id="SSF55961">
    <property type="entry name" value="Bet v1-like"/>
    <property type="match status" value="1"/>
</dbReference>
<gene>
    <name evidence="3" type="ORF">CDES_03715</name>
</gene>
<evidence type="ECO:0000256" key="1">
    <source>
        <dbReference type="ARBA" id="ARBA00006817"/>
    </source>
</evidence>
<dbReference type="STRING" id="931089.CDES_03715"/>
<proteinExistence type="inferred from homology"/>
<name>A0A0M4CWL3_9CORY</name>
<dbReference type="EMBL" id="CP009220">
    <property type="protein sequence ID" value="ALC05195.1"/>
    <property type="molecule type" value="Genomic_DNA"/>
</dbReference>
<evidence type="ECO:0000313" key="3">
    <source>
        <dbReference type="EMBL" id="ALC05195.1"/>
    </source>
</evidence>
<dbReference type="InterPro" id="IPR023393">
    <property type="entry name" value="START-like_dom_sf"/>
</dbReference>
<dbReference type="InterPro" id="IPR013538">
    <property type="entry name" value="ASHA1/2-like_C"/>
</dbReference>
<dbReference type="Proteomes" id="UP000068067">
    <property type="component" value="Chromosome"/>
</dbReference>
<dbReference type="Gene3D" id="3.30.530.20">
    <property type="match status" value="1"/>
</dbReference>
<accession>A0A0M4CWL3</accession>
<keyword evidence="4" id="KW-1185">Reference proteome</keyword>
<dbReference type="KEGG" id="cdx:CDES_03715"/>
<dbReference type="AlphaFoldDB" id="A0A0M4CWL3"/>
<sequence>MSSEPLEISTFGFISRSPIQVFEAIADHRQLERYFTTGGSSGRLIAGSTVYWDFADFPGAFPVKVLAAEPAELIEISWGPVDALRAVSFRLEPYRDFTRTKLTITEGPWPFTAAGAQEAMGSQMGWTGMLAALKVWLEHGVHLRDDFYK</sequence>
<organism evidence="3 4">
    <name type="scientific">Corynebacterium deserti GIMN1.010</name>
    <dbReference type="NCBI Taxonomy" id="931089"/>
    <lineage>
        <taxon>Bacteria</taxon>
        <taxon>Bacillati</taxon>
        <taxon>Actinomycetota</taxon>
        <taxon>Actinomycetes</taxon>
        <taxon>Mycobacteriales</taxon>
        <taxon>Corynebacteriaceae</taxon>
        <taxon>Corynebacterium</taxon>
    </lineage>
</organism>
<evidence type="ECO:0000259" key="2">
    <source>
        <dbReference type="Pfam" id="PF08327"/>
    </source>
</evidence>
<feature type="domain" description="Activator of Hsp90 ATPase homologue 1/2-like C-terminal" evidence="2">
    <location>
        <begin position="17"/>
        <end position="137"/>
    </location>
</feature>
<comment type="similarity">
    <text evidence="1">Belongs to the AHA1 family.</text>
</comment>